<gene>
    <name evidence="1" type="ORF">DQ400_11190</name>
</gene>
<proteinExistence type="predicted"/>
<organism evidence="1 2">
    <name type="scientific">Vreelandella sulfidaeris</name>
    <dbReference type="NCBI Taxonomy" id="115553"/>
    <lineage>
        <taxon>Bacteria</taxon>
        <taxon>Pseudomonadati</taxon>
        <taxon>Pseudomonadota</taxon>
        <taxon>Gammaproteobacteria</taxon>
        <taxon>Oceanospirillales</taxon>
        <taxon>Halomonadaceae</taxon>
        <taxon>Vreelandella</taxon>
    </lineage>
</organism>
<protein>
    <recommendedName>
        <fullName evidence="3">Pentapeptide repeat-containing protein</fullName>
    </recommendedName>
</protein>
<dbReference type="InterPro" id="IPR001646">
    <property type="entry name" value="5peptide_repeat"/>
</dbReference>
<comment type="caution">
    <text evidence="1">The sequence shown here is derived from an EMBL/GenBank/DDBJ whole genome shotgun (WGS) entry which is preliminary data.</text>
</comment>
<accession>A0A365TN92</accession>
<reference evidence="2" key="1">
    <citation type="submission" date="2018-06" db="EMBL/GenBank/DDBJ databases">
        <title>Whole genome sequencing of four bacterial strains from South Shetland trench revealing bio-synthetic gene clusters.</title>
        <authorList>
            <person name="Abdel-Mageed W.M."/>
            <person name="Lehri B."/>
            <person name="Jarmusch S."/>
            <person name="Miranda K."/>
            <person name="Goodfellow M."/>
            <person name="Jaspars M."/>
            <person name="Karlyshev A.V."/>
        </authorList>
    </citation>
    <scope>NUCLEOTIDE SEQUENCE [LARGE SCALE GENOMIC DNA]</scope>
    <source>
        <strain evidence="2">SST4</strain>
    </source>
</reference>
<dbReference type="EMBL" id="QNTU01000006">
    <property type="protein sequence ID" value="RBI67268.1"/>
    <property type="molecule type" value="Genomic_DNA"/>
</dbReference>
<sequence length="62" mass="7076">MCCNDATQQTLRHAEQRAYKNHKAVLKNAVLRNADLRNADLRNGSARRPCWLLPCDARLRAS</sequence>
<evidence type="ECO:0000313" key="2">
    <source>
        <dbReference type="Proteomes" id="UP000252204"/>
    </source>
</evidence>
<dbReference type="Pfam" id="PF00805">
    <property type="entry name" value="Pentapeptide"/>
    <property type="match status" value="1"/>
</dbReference>
<dbReference type="AlphaFoldDB" id="A0A365TN92"/>
<dbReference type="SUPFAM" id="SSF141571">
    <property type="entry name" value="Pentapeptide repeat-like"/>
    <property type="match status" value="1"/>
</dbReference>
<dbReference type="OrthoDB" id="6169772at2"/>
<name>A0A365TN92_9GAMM</name>
<evidence type="ECO:0008006" key="3">
    <source>
        <dbReference type="Google" id="ProtNLM"/>
    </source>
</evidence>
<dbReference type="Proteomes" id="UP000252204">
    <property type="component" value="Unassembled WGS sequence"/>
</dbReference>
<keyword evidence="2" id="KW-1185">Reference proteome</keyword>
<dbReference type="RefSeq" id="WP_113269888.1">
    <property type="nucleotide sequence ID" value="NZ_QNTU01000006.1"/>
</dbReference>
<evidence type="ECO:0000313" key="1">
    <source>
        <dbReference type="EMBL" id="RBI67268.1"/>
    </source>
</evidence>